<organism evidence="4 5">
    <name type="scientific">Halorarum salinum</name>
    <dbReference type="NCBI Taxonomy" id="2743089"/>
    <lineage>
        <taxon>Archaea</taxon>
        <taxon>Methanobacteriati</taxon>
        <taxon>Methanobacteriota</taxon>
        <taxon>Stenosarchaea group</taxon>
        <taxon>Halobacteria</taxon>
        <taxon>Halobacteriales</taxon>
        <taxon>Haloferacaceae</taxon>
        <taxon>Halorarum</taxon>
    </lineage>
</organism>
<dbReference type="GO" id="GO:0016780">
    <property type="term" value="F:phosphotransferase activity, for other substituted phosphate groups"/>
    <property type="evidence" value="ECO:0007669"/>
    <property type="project" value="InterPro"/>
</dbReference>
<keyword evidence="3" id="KW-0812">Transmembrane</keyword>
<reference evidence="4 5" key="1">
    <citation type="submission" date="2020-06" db="EMBL/GenBank/DDBJ databases">
        <title>NJ-3-1, isolated from saline soil.</title>
        <authorList>
            <person name="Cui H.L."/>
            <person name="Shi X."/>
        </authorList>
    </citation>
    <scope>NUCLEOTIDE SEQUENCE [LARGE SCALE GENOMIC DNA]</scope>
    <source>
        <strain evidence="4 5">NJ-3-1</strain>
    </source>
</reference>
<accession>A0A7D5LBR7</accession>
<dbReference type="NCBIfam" id="NF038086">
    <property type="entry name" value="anchor_synt_A"/>
    <property type="match status" value="1"/>
</dbReference>
<evidence type="ECO:0000313" key="4">
    <source>
        <dbReference type="EMBL" id="QLG62774.1"/>
    </source>
</evidence>
<evidence type="ECO:0000256" key="3">
    <source>
        <dbReference type="SAM" id="Phobius"/>
    </source>
</evidence>
<dbReference type="Pfam" id="PF01066">
    <property type="entry name" value="CDP-OH_P_transf"/>
    <property type="match status" value="1"/>
</dbReference>
<keyword evidence="1 2" id="KW-0808">Transferase</keyword>
<feature type="transmembrane region" description="Helical" evidence="3">
    <location>
        <begin position="101"/>
        <end position="121"/>
    </location>
</feature>
<keyword evidence="3" id="KW-1133">Transmembrane helix</keyword>
<dbReference type="EMBL" id="CP058579">
    <property type="protein sequence ID" value="QLG62774.1"/>
    <property type="molecule type" value="Genomic_DNA"/>
</dbReference>
<keyword evidence="5" id="KW-1185">Reference proteome</keyword>
<comment type="similarity">
    <text evidence="2">Belongs to the CDP-alcohol phosphatidyltransferase class-I family.</text>
</comment>
<dbReference type="InterPro" id="IPR048254">
    <property type="entry name" value="CDP_ALCOHOL_P_TRANSF_CS"/>
</dbReference>
<proteinExistence type="inferred from homology"/>
<keyword evidence="3" id="KW-0472">Membrane</keyword>
<gene>
    <name evidence="4" type="ORF">HUG12_13975</name>
</gene>
<evidence type="ECO:0000256" key="1">
    <source>
        <dbReference type="ARBA" id="ARBA00022679"/>
    </source>
</evidence>
<protein>
    <submittedName>
        <fullName evidence="4">Protein sorting system archaetidylserine synthase</fullName>
    </submittedName>
</protein>
<feature type="transmembrane region" description="Helical" evidence="3">
    <location>
        <begin position="141"/>
        <end position="170"/>
    </location>
</feature>
<sequence>MSRRPRFVSRLGVADLVTTGNAALGLLAALAATFDPATAARLVLLAAVADGLDGVLARKYGGTPVGPHLDSLADVASFGVAPAVLVAVVATGEWTWAGSPALFVASAVVPALFVSMAVVRLGVYNVEDEGEKTTHGVQTTLAATIVAAGTLAGMGSPTLLLGLATVLAVLMVTPIRYPDLHWRDALVMGAVQAGAILLPGRPGDVFAFALLFLALGYMSLGPRFYWREAGGEGAAAEHTDGETGA</sequence>
<dbReference type="InterPro" id="IPR043130">
    <property type="entry name" value="CDP-OH_PTrfase_TM_dom"/>
</dbReference>
<feature type="transmembrane region" description="Helical" evidence="3">
    <location>
        <begin position="75"/>
        <end position="94"/>
    </location>
</feature>
<dbReference type="GO" id="GO:0016020">
    <property type="term" value="C:membrane"/>
    <property type="evidence" value="ECO:0007669"/>
    <property type="project" value="InterPro"/>
</dbReference>
<name>A0A7D5LBR7_9EURY</name>
<dbReference type="PROSITE" id="PS00379">
    <property type="entry name" value="CDP_ALCOHOL_P_TRANSF"/>
    <property type="match status" value="1"/>
</dbReference>
<dbReference type="GO" id="GO:0008654">
    <property type="term" value="P:phospholipid biosynthetic process"/>
    <property type="evidence" value="ECO:0007669"/>
    <property type="project" value="InterPro"/>
</dbReference>
<dbReference type="GeneID" id="56038588"/>
<evidence type="ECO:0000313" key="5">
    <source>
        <dbReference type="Proteomes" id="UP000509626"/>
    </source>
</evidence>
<dbReference type="OrthoDB" id="221913at2157"/>
<dbReference type="Gene3D" id="1.20.120.1760">
    <property type="match status" value="1"/>
</dbReference>
<dbReference type="InterPro" id="IPR000462">
    <property type="entry name" value="CDP-OH_P_trans"/>
</dbReference>
<dbReference type="KEGG" id="halu:HUG12_13975"/>
<evidence type="ECO:0000256" key="2">
    <source>
        <dbReference type="RuleBase" id="RU003750"/>
    </source>
</evidence>
<dbReference type="RefSeq" id="WP_179269359.1">
    <property type="nucleotide sequence ID" value="NZ_CP058579.1"/>
</dbReference>
<dbReference type="AlphaFoldDB" id="A0A7D5LBR7"/>
<feature type="transmembrane region" description="Helical" evidence="3">
    <location>
        <begin position="205"/>
        <end position="226"/>
    </location>
</feature>
<dbReference type="Proteomes" id="UP000509626">
    <property type="component" value="Chromosome"/>
</dbReference>